<protein>
    <submittedName>
        <fullName evidence="1">Uncharacterized protein</fullName>
    </submittedName>
</protein>
<accession>A0A0F9EZ03</accession>
<sequence>MRILKLAILLVVVLLLAQGVWAQGHYVKVSIEVPVDAGVGSDLVAAPDPDRGIDICPDPSMGDICLTAEALPPGGQAGYDITIQNMSMKTCKDVFPSQVSMSPGLFLQTWPVEDLVSQESAVVRVIITVSEEAEDMTTLSMGLGLICVR</sequence>
<organism evidence="1">
    <name type="scientific">marine sediment metagenome</name>
    <dbReference type="NCBI Taxonomy" id="412755"/>
    <lineage>
        <taxon>unclassified sequences</taxon>
        <taxon>metagenomes</taxon>
        <taxon>ecological metagenomes</taxon>
    </lineage>
</organism>
<evidence type="ECO:0000313" key="1">
    <source>
        <dbReference type="EMBL" id="KKL71446.1"/>
    </source>
</evidence>
<dbReference type="AlphaFoldDB" id="A0A0F9EZ03"/>
<gene>
    <name evidence="1" type="ORF">LCGC14_2094810</name>
</gene>
<dbReference type="EMBL" id="LAZR01025591">
    <property type="protein sequence ID" value="KKL71446.1"/>
    <property type="molecule type" value="Genomic_DNA"/>
</dbReference>
<comment type="caution">
    <text evidence="1">The sequence shown here is derived from an EMBL/GenBank/DDBJ whole genome shotgun (WGS) entry which is preliminary data.</text>
</comment>
<name>A0A0F9EZ03_9ZZZZ</name>
<proteinExistence type="predicted"/>
<reference evidence="1" key="1">
    <citation type="journal article" date="2015" name="Nature">
        <title>Complex archaea that bridge the gap between prokaryotes and eukaryotes.</title>
        <authorList>
            <person name="Spang A."/>
            <person name="Saw J.H."/>
            <person name="Jorgensen S.L."/>
            <person name="Zaremba-Niedzwiedzka K."/>
            <person name="Martijn J."/>
            <person name="Lind A.E."/>
            <person name="van Eijk R."/>
            <person name="Schleper C."/>
            <person name="Guy L."/>
            <person name="Ettema T.J."/>
        </authorList>
    </citation>
    <scope>NUCLEOTIDE SEQUENCE</scope>
</reference>